<evidence type="ECO:0000313" key="3">
    <source>
        <dbReference type="Proteomes" id="UP000729357"/>
    </source>
</evidence>
<feature type="compositionally biased region" description="Polar residues" evidence="1">
    <location>
        <begin position="127"/>
        <end position="147"/>
    </location>
</feature>
<feature type="compositionally biased region" description="Basic and acidic residues" evidence="1">
    <location>
        <begin position="110"/>
        <end position="125"/>
    </location>
</feature>
<dbReference type="EMBL" id="JAHFXS010000370">
    <property type="protein sequence ID" value="KAG9985697.1"/>
    <property type="molecule type" value="Genomic_DNA"/>
</dbReference>
<sequence>MFANQQDEMPSTRPIDVVAGMKRPLSPVPSPSSSKRVRMEYSREIPGSVEDDNEVDGWGHKTLQNNGTNNPFINHSLSQIFCHASEDEDVKFDPAYLDAQYELQQTQKATRNDSHTTEENMHPLRLEQSSPCPDSQSWSPESPTRHASSSSYRKRRPRPPPRLCKHQKRPTTPPPAPQMKLLTSPPGATPPPLLFSSPRSSHLVDIEEAEHQQDLQNTLSLGENELTYLNNIVPSPSDDVFNTEPSHKHSPSGLVKKKYDNGSASMPVKNPASGPISKWIVVAQREQEELIGYPCDDLKFRTKKHDVLGSWDEMGNIKDIDGNVV</sequence>
<protein>
    <submittedName>
        <fullName evidence="2">Uncharacterized protein</fullName>
    </submittedName>
</protein>
<organism evidence="2 3">
    <name type="scientific">Aureobasidium melanogenum</name>
    <name type="common">Aureobasidium pullulans var. melanogenum</name>
    <dbReference type="NCBI Taxonomy" id="46634"/>
    <lineage>
        <taxon>Eukaryota</taxon>
        <taxon>Fungi</taxon>
        <taxon>Dikarya</taxon>
        <taxon>Ascomycota</taxon>
        <taxon>Pezizomycotina</taxon>
        <taxon>Dothideomycetes</taxon>
        <taxon>Dothideomycetidae</taxon>
        <taxon>Dothideales</taxon>
        <taxon>Saccotheciaceae</taxon>
        <taxon>Aureobasidium</taxon>
    </lineage>
</organism>
<comment type="caution">
    <text evidence="2">The sequence shown here is derived from an EMBL/GenBank/DDBJ whole genome shotgun (WGS) entry which is preliminary data.</text>
</comment>
<name>A0A9P8FZS8_AURME</name>
<feature type="region of interest" description="Disordered" evidence="1">
    <location>
        <begin position="1"/>
        <end position="40"/>
    </location>
</feature>
<evidence type="ECO:0000313" key="2">
    <source>
        <dbReference type="EMBL" id="KAG9985697.1"/>
    </source>
</evidence>
<dbReference type="AlphaFoldDB" id="A0A9P8FZS8"/>
<gene>
    <name evidence="2" type="ORF">KCU98_g4542</name>
</gene>
<feature type="region of interest" description="Disordered" evidence="1">
    <location>
        <begin position="107"/>
        <end position="198"/>
    </location>
</feature>
<accession>A0A9P8FZS8</accession>
<feature type="non-terminal residue" evidence="2">
    <location>
        <position position="325"/>
    </location>
</feature>
<reference evidence="2" key="1">
    <citation type="journal article" date="2021" name="J Fungi (Basel)">
        <title>Virulence traits and population genomics of the black yeast Aureobasidium melanogenum.</title>
        <authorList>
            <person name="Cernosa A."/>
            <person name="Sun X."/>
            <person name="Gostincar C."/>
            <person name="Fang C."/>
            <person name="Gunde-Cimerman N."/>
            <person name="Song Z."/>
        </authorList>
    </citation>
    <scope>NUCLEOTIDE SEQUENCE</scope>
    <source>
        <strain evidence="2">EXF-9298</strain>
    </source>
</reference>
<keyword evidence="3" id="KW-1185">Reference proteome</keyword>
<dbReference type="Proteomes" id="UP000729357">
    <property type="component" value="Unassembled WGS sequence"/>
</dbReference>
<proteinExistence type="predicted"/>
<evidence type="ECO:0000256" key="1">
    <source>
        <dbReference type="SAM" id="MobiDB-lite"/>
    </source>
</evidence>
<reference evidence="2" key="2">
    <citation type="submission" date="2021-08" db="EMBL/GenBank/DDBJ databases">
        <authorList>
            <person name="Gostincar C."/>
            <person name="Sun X."/>
            <person name="Song Z."/>
            <person name="Gunde-Cimerman N."/>
        </authorList>
    </citation>
    <scope>NUCLEOTIDE SEQUENCE</scope>
    <source>
        <strain evidence="2">EXF-9298</strain>
    </source>
</reference>
<feature type="compositionally biased region" description="Basic residues" evidence="1">
    <location>
        <begin position="152"/>
        <end position="169"/>
    </location>
</feature>